<reference evidence="1" key="1">
    <citation type="submission" date="2023-10" db="EMBL/GenBank/DDBJ databases">
        <authorList>
            <person name="Chen Y."/>
            <person name="Shah S."/>
            <person name="Dougan E. K."/>
            <person name="Thang M."/>
            <person name="Chan C."/>
        </authorList>
    </citation>
    <scope>NUCLEOTIDE SEQUENCE [LARGE SCALE GENOMIC DNA]</scope>
</reference>
<accession>A0ABN9VIG3</accession>
<sequence length="102" mass="11049">MQCCSTFRSAVSNFQQEFGVTTSRIPWGAGAIHKLEANRYLHLLFFTLVSCLARPIARTGQRLQAYATIASFFPPACPGESPNNLNVSVQLPAGSASRLVCS</sequence>
<evidence type="ECO:0000313" key="2">
    <source>
        <dbReference type="Proteomes" id="UP001189429"/>
    </source>
</evidence>
<keyword evidence="2" id="KW-1185">Reference proteome</keyword>
<proteinExistence type="predicted"/>
<name>A0ABN9VIG3_9DINO</name>
<dbReference type="Proteomes" id="UP001189429">
    <property type="component" value="Unassembled WGS sequence"/>
</dbReference>
<protein>
    <submittedName>
        <fullName evidence="1">Uncharacterized protein</fullName>
    </submittedName>
</protein>
<comment type="caution">
    <text evidence="1">The sequence shown here is derived from an EMBL/GenBank/DDBJ whole genome shotgun (WGS) entry which is preliminary data.</text>
</comment>
<dbReference type="EMBL" id="CAUYUJ010017229">
    <property type="protein sequence ID" value="CAK0873023.1"/>
    <property type="molecule type" value="Genomic_DNA"/>
</dbReference>
<gene>
    <name evidence="1" type="ORF">PCOR1329_LOCUS58329</name>
</gene>
<organism evidence="1 2">
    <name type="scientific">Prorocentrum cordatum</name>
    <dbReference type="NCBI Taxonomy" id="2364126"/>
    <lineage>
        <taxon>Eukaryota</taxon>
        <taxon>Sar</taxon>
        <taxon>Alveolata</taxon>
        <taxon>Dinophyceae</taxon>
        <taxon>Prorocentrales</taxon>
        <taxon>Prorocentraceae</taxon>
        <taxon>Prorocentrum</taxon>
    </lineage>
</organism>
<evidence type="ECO:0000313" key="1">
    <source>
        <dbReference type="EMBL" id="CAK0873023.1"/>
    </source>
</evidence>